<feature type="domain" description="F-box" evidence="2">
    <location>
        <begin position="104"/>
        <end position="158"/>
    </location>
</feature>
<dbReference type="STRING" id="97359.A0A550CWA0"/>
<keyword evidence="4" id="KW-1185">Reference proteome</keyword>
<dbReference type="AlphaFoldDB" id="A0A550CWA0"/>
<dbReference type="InterPro" id="IPR001810">
    <property type="entry name" value="F-box_dom"/>
</dbReference>
<reference evidence="3 4" key="1">
    <citation type="journal article" date="2019" name="New Phytol.">
        <title>Comparative genomics reveals unique wood-decay strategies and fruiting body development in the Schizophyllaceae.</title>
        <authorList>
            <person name="Almasi E."/>
            <person name="Sahu N."/>
            <person name="Krizsan K."/>
            <person name="Balint B."/>
            <person name="Kovacs G.M."/>
            <person name="Kiss B."/>
            <person name="Cseklye J."/>
            <person name="Drula E."/>
            <person name="Henrissat B."/>
            <person name="Nagy I."/>
            <person name="Chovatia M."/>
            <person name="Adam C."/>
            <person name="LaButti K."/>
            <person name="Lipzen A."/>
            <person name="Riley R."/>
            <person name="Grigoriev I.V."/>
            <person name="Nagy L.G."/>
        </authorList>
    </citation>
    <scope>NUCLEOTIDE SEQUENCE [LARGE SCALE GENOMIC DNA]</scope>
    <source>
        <strain evidence="3 4">NL-1724</strain>
    </source>
</reference>
<dbReference type="Gene3D" id="3.80.10.10">
    <property type="entry name" value="Ribonuclease Inhibitor"/>
    <property type="match status" value="1"/>
</dbReference>
<dbReference type="SUPFAM" id="SSF52047">
    <property type="entry name" value="RNI-like"/>
    <property type="match status" value="1"/>
</dbReference>
<gene>
    <name evidence="3" type="ORF">BD626DRAFT_472825</name>
</gene>
<name>A0A550CWA0_9AGAR</name>
<dbReference type="OrthoDB" id="2835096at2759"/>
<accession>A0A550CWA0</accession>
<evidence type="ECO:0000313" key="4">
    <source>
        <dbReference type="Proteomes" id="UP000320762"/>
    </source>
</evidence>
<dbReference type="EMBL" id="VDMD01000001">
    <property type="protein sequence ID" value="TRM69072.1"/>
    <property type="molecule type" value="Genomic_DNA"/>
</dbReference>
<evidence type="ECO:0000259" key="2">
    <source>
        <dbReference type="Pfam" id="PF12937"/>
    </source>
</evidence>
<protein>
    <recommendedName>
        <fullName evidence="2">F-box domain-containing protein</fullName>
    </recommendedName>
</protein>
<dbReference type="InterPro" id="IPR032675">
    <property type="entry name" value="LRR_dom_sf"/>
</dbReference>
<dbReference type="Proteomes" id="UP000320762">
    <property type="component" value="Unassembled WGS sequence"/>
</dbReference>
<feature type="region of interest" description="Disordered" evidence="1">
    <location>
        <begin position="511"/>
        <end position="558"/>
    </location>
</feature>
<evidence type="ECO:0000313" key="3">
    <source>
        <dbReference type="EMBL" id="TRM69072.1"/>
    </source>
</evidence>
<feature type="compositionally biased region" description="Acidic residues" evidence="1">
    <location>
        <begin position="531"/>
        <end position="550"/>
    </location>
</feature>
<organism evidence="3 4">
    <name type="scientific">Schizophyllum amplum</name>
    <dbReference type="NCBI Taxonomy" id="97359"/>
    <lineage>
        <taxon>Eukaryota</taxon>
        <taxon>Fungi</taxon>
        <taxon>Dikarya</taxon>
        <taxon>Basidiomycota</taxon>
        <taxon>Agaricomycotina</taxon>
        <taxon>Agaricomycetes</taxon>
        <taxon>Agaricomycetidae</taxon>
        <taxon>Agaricales</taxon>
        <taxon>Schizophyllaceae</taxon>
        <taxon>Schizophyllum</taxon>
    </lineage>
</organism>
<proteinExistence type="predicted"/>
<comment type="caution">
    <text evidence="3">The sequence shown here is derived from an EMBL/GenBank/DDBJ whole genome shotgun (WGS) entry which is preliminary data.</text>
</comment>
<evidence type="ECO:0000256" key="1">
    <source>
        <dbReference type="SAM" id="MobiDB-lite"/>
    </source>
</evidence>
<dbReference type="Pfam" id="PF12937">
    <property type="entry name" value="F-box-like"/>
    <property type="match status" value="1"/>
</dbReference>
<sequence>MRTAMDPVRRATLHQQTAALATLENLRSGQKLSLQDEEVLREMAKDINECLPTVDEELQQIQADIQYLEGMLGRLRGRAVALSDEKIRMEDQSALCEASIAPIRRVPVEIMGQIFEQVVTSATEHGLGVPTDLHSLTTTCYAWRMLALSTPSLWSTIRMDSGSYLGELSRRQSAAFVRAQLRWSGDAPLHLSVLVASITRGDDQFDEAWRGVCSQSHRWKTVIVNAAGTNSTFWQDNPCFTNLPALVDLKIWMDERDTQFPVVFDSPKLRRIEIDHSVLNFARQSHFPLSRPSTLVLTGIPLADCLSAMQWFSSTLESLRVDLSRLTLAQRQAFKPELIVLPILKKLHISGDGALRYICRSITAPSVRHLDIDRLDEHFDGGEDIVQMINRSSAAIETLVVQRCTDIEDRLLDLLEGLPTVTELQLDAEIGRSHLNEKLFLGLTPSAENSPCLLPNLRRISAAVSAVKAHGDVSFAKVLQMMEELRKEDCVVDGRLYPAVKERLVTRQPWDITFDNSDSETNDSNTRGGADDEESNDSDYIECETDDVDYTTDSGCSD</sequence>